<name>A0ABN0QY78_MYCUL</name>
<evidence type="ECO:0000256" key="1">
    <source>
        <dbReference type="SAM" id="SignalP"/>
    </source>
</evidence>
<proteinExistence type="predicted"/>
<evidence type="ECO:0000313" key="3">
    <source>
        <dbReference type="EMBL" id="EUA89690.1"/>
    </source>
</evidence>
<sequence>MVLLAIAVLATAAGMRGYAGFATWAATASDDVLAQVGVRFRRPSEKTFRAVLSRLDPADLNARMGSYFTAHVASSDPSGLVPIALDGKMLRGALRAKATATHLVSVFAHRADWCSVNSLSPRKAMKFPAYVPCSRCCRITCGGWLLWMRCIPRSSPRS</sequence>
<reference evidence="3 4" key="1">
    <citation type="submission" date="2014-01" db="EMBL/GenBank/DDBJ databases">
        <authorList>
            <person name="Dobos K."/>
            <person name="Lenaerts A."/>
            <person name="Ordway D."/>
            <person name="DeGroote M.A."/>
            <person name="Parker T."/>
            <person name="Sizemore C."/>
            <person name="Tallon L.J."/>
            <person name="Sadzewicz L.K."/>
            <person name="Sengamalay N."/>
            <person name="Fraser C.M."/>
            <person name="Hine E."/>
            <person name="Shefchek K.A."/>
            <person name="Das S.P."/>
            <person name="Tettelin H."/>
        </authorList>
    </citation>
    <scope>NUCLEOTIDE SEQUENCE [LARGE SCALE GENOMIC DNA]</scope>
    <source>
        <strain evidence="3 4">Harvey</strain>
    </source>
</reference>
<accession>A0ABN0QY78</accession>
<evidence type="ECO:0000313" key="4">
    <source>
        <dbReference type="Proteomes" id="UP000020681"/>
    </source>
</evidence>
<feature type="signal peptide" evidence="1">
    <location>
        <begin position="1"/>
        <end position="21"/>
    </location>
</feature>
<dbReference type="InterPro" id="IPR032806">
    <property type="entry name" value="YbfD_N"/>
</dbReference>
<dbReference type="Pfam" id="PF13808">
    <property type="entry name" value="DDE_Tnp_1_assoc"/>
    <property type="match status" value="1"/>
</dbReference>
<feature type="chain" id="PRO_5045866213" evidence="1">
    <location>
        <begin position="22"/>
        <end position="158"/>
    </location>
</feature>
<dbReference type="Proteomes" id="UP000020681">
    <property type="component" value="Unassembled WGS sequence"/>
</dbReference>
<evidence type="ECO:0000259" key="2">
    <source>
        <dbReference type="Pfam" id="PF13808"/>
    </source>
</evidence>
<keyword evidence="4" id="KW-1185">Reference proteome</keyword>
<organism evidence="3 4">
    <name type="scientific">Mycobacterium ulcerans str. Harvey</name>
    <dbReference type="NCBI Taxonomy" id="1299332"/>
    <lineage>
        <taxon>Bacteria</taxon>
        <taxon>Bacillati</taxon>
        <taxon>Actinomycetota</taxon>
        <taxon>Actinomycetes</taxon>
        <taxon>Mycobacteriales</taxon>
        <taxon>Mycobacteriaceae</taxon>
        <taxon>Mycobacterium</taxon>
        <taxon>Mycobacterium ulcerans group</taxon>
    </lineage>
</organism>
<keyword evidence="1" id="KW-0732">Signal</keyword>
<dbReference type="EMBL" id="JAOL01000118">
    <property type="protein sequence ID" value="EUA89690.1"/>
    <property type="molecule type" value="Genomic_DNA"/>
</dbReference>
<feature type="domain" description="H repeat-associated protein N-terminal" evidence="2">
    <location>
        <begin position="2"/>
        <end position="66"/>
    </location>
</feature>
<protein>
    <submittedName>
        <fullName evidence="3">DDE_Tnp_1-associated family protein</fullName>
    </submittedName>
</protein>
<comment type="caution">
    <text evidence="3">The sequence shown here is derived from an EMBL/GenBank/DDBJ whole genome shotgun (WGS) entry which is preliminary data.</text>
</comment>
<gene>
    <name evidence="3" type="ORF">I551_3819</name>
</gene>